<evidence type="ECO:0000256" key="4">
    <source>
        <dbReference type="ARBA" id="ARBA00023163"/>
    </source>
</evidence>
<dbReference type="Gene3D" id="1.10.10.10">
    <property type="entry name" value="Winged helix-like DNA-binding domain superfamily/Winged helix DNA-binding domain"/>
    <property type="match status" value="1"/>
</dbReference>
<dbReference type="AlphaFoldDB" id="A0A4Q7Z0I5"/>
<dbReference type="EMBL" id="SHKW01000001">
    <property type="protein sequence ID" value="RZU43101.1"/>
    <property type="molecule type" value="Genomic_DNA"/>
</dbReference>
<dbReference type="GO" id="GO:0003677">
    <property type="term" value="F:DNA binding"/>
    <property type="evidence" value="ECO:0007669"/>
    <property type="project" value="UniProtKB-KW"/>
</dbReference>
<dbReference type="Pfam" id="PF03466">
    <property type="entry name" value="LysR_substrate"/>
    <property type="match status" value="1"/>
</dbReference>
<dbReference type="InterPro" id="IPR036390">
    <property type="entry name" value="WH_DNA-bd_sf"/>
</dbReference>
<keyword evidence="7" id="KW-1185">Reference proteome</keyword>
<protein>
    <submittedName>
        <fullName evidence="6">LysR family transcriptional regulator</fullName>
    </submittedName>
</protein>
<keyword evidence="4" id="KW-0804">Transcription</keyword>
<sequence>MNYTLQQLKYLIAVADHGSVSAAARSLYVSQPGVSAAISHLEEVFGLQCFVRHHAKGVTLTAAGQGFISEAREVLARATNLQRRARELTETITGKLDIGCFSTIGPFFLPRILETFEQEHPGVVTTIFDGTTESLTRRLRSGNIEVCLMYDLNNLDSSFRKIPLLELKPYVLLPKTHRMASRSYVKLRDMVDEPLVIFDRPQNDEYLLSLFQKQDRPPRIGQRVKNFELVRGLVAAGTGYAILNVRPALDHSYDGKSVICLPIAEDVPPANIVLTVPGTASMTRRVEAFINSTVESIKSFDPVAFRWSNDVKDVSFEQPFSIADSLRSEIVGTA</sequence>
<dbReference type="Pfam" id="PF00126">
    <property type="entry name" value="HTH_1"/>
    <property type="match status" value="1"/>
</dbReference>
<organism evidence="6 7">
    <name type="scientific">Edaphobacter modestus</name>
    <dbReference type="NCBI Taxonomy" id="388466"/>
    <lineage>
        <taxon>Bacteria</taxon>
        <taxon>Pseudomonadati</taxon>
        <taxon>Acidobacteriota</taxon>
        <taxon>Terriglobia</taxon>
        <taxon>Terriglobales</taxon>
        <taxon>Acidobacteriaceae</taxon>
        <taxon>Edaphobacter</taxon>
    </lineage>
</organism>
<dbReference type="RefSeq" id="WP_130421408.1">
    <property type="nucleotide sequence ID" value="NZ_SHKW01000001.1"/>
</dbReference>
<dbReference type="GO" id="GO:0003700">
    <property type="term" value="F:DNA-binding transcription factor activity"/>
    <property type="evidence" value="ECO:0007669"/>
    <property type="project" value="InterPro"/>
</dbReference>
<dbReference type="PANTHER" id="PTHR30346:SF0">
    <property type="entry name" value="HCA OPERON TRANSCRIPTIONAL ACTIVATOR HCAR"/>
    <property type="match status" value="1"/>
</dbReference>
<name>A0A4Q7Z0I5_9BACT</name>
<comment type="caution">
    <text evidence="6">The sequence shown here is derived from an EMBL/GenBank/DDBJ whole genome shotgun (WGS) entry which is preliminary data.</text>
</comment>
<gene>
    <name evidence="6" type="ORF">BDD14_4728</name>
</gene>
<reference evidence="6 7" key="1">
    <citation type="submission" date="2019-02" db="EMBL/GenBank/DDBJ databases">
        <title>Genomic Encyclopedia of Archaeal and Bacterial Type Strains, Phase II (KMG-II): from individual species to whole genera.</title>
        <authorList>
            <person name="Goeker M."/>
        </authorList>
    </citation>
    <scope>NUCLEOTIDE SEQUENCE [LARGE SCALE GENOMIC DNA]</scope>
    <source>
        <strain evidence="6 7">DSM 18101</strain>
    </source>
</reference>
<evidence type="ECO:0000256" key="2">
    <source>
        <dbReference type="ARBA" id="ARBA00023015"/>
    </source>
</evidence>
<dbReference type="InterPro" id="IPR005119">
    <property type="entry name" value="LysR_subst-bd"/>
</dbReference>
<keyword evidence="3" id="KW-0238">DNA-binding</keyword>
<dbReference type="GO" id="GO:0032993">
    <property type="term" value="C:protein-DNA complex"/>
    <property type="evidence" value="ECO:0007669"/>
    <property type="project" value="TreeGrafter"/>
</dbReference>
<dbReference type="Gene3D" id="3.40.190.10">
    <property type="entry name" value="Periplasmic binding protein-like II"/>
    <property type="match status" value="2"/>
</dbReference>
<evidence type="ECO:0000259" key="5">
    <source>
        <dbReference type="PROSITE" id="PS50931"/>
    </source>
</evidence>
<evidence type="ECO:0000313" key="6">
    <source>
        <dbReference type="EMBL" id="RZU43101.1"/>
    </source>
</evidence>
<dbReference type="InterPro" id="IPR036388">
    <property type="entry name" value="WH-like_DNA-bd_sf"/>
</dbReference>
<evidence type="ECO:0000256" key="3">
    <source>
        <dbReference type="ARBA" id="ARBA00023125"/>
    </source>
</evidence>
<dbReference type="SUPFAM" id="SSF53850">
    <property type="entry name" value="Periplasmic binding protein-like II"/>
    <property type="match status" value="1"/>
</dbReference>
<dbReference type="PRINTS" id="PR00039">
    <property type="entry name" value="HTHLYSR"/>
</dbReference>
<dbReference type="SUPFAM" id="SSF46785">
    <property type="entry name" value="Winged helix' DNA-binding domain"/>
    <property type="match status" value="1"/>
</dbReference>
<feature type="domain" description="HTH lysR-type" evidence="5">
    <location>
        <begin position="1"/>
        <end position="61"/>
    </location>
</feature>
<dbReference type="Proteomes" id="UP000292958">
    <property type="component" value="Unassembled WGS sequence"/>
</dbReference>
<dbReference type="InterPro" id="IPR000847">
    <property type="entry name" value="LysR_HTH_N"/>
</dbReference>
<evidence type="ECO:0000256" key="1">
    <source>
        <dbReference type="ARBA" id="ARBA00009437"/>
    </source>
</evidence>
<evidence type="ECO:0000313" key="7">
    <source>
        <dbReference type="Proteomes" id="UP000292958"/>
    </source>
</evidence>
<keyword evidence="2" id="KW-0805">Transcription regulation</keyword>
<dbReference type="FunFam" id="1.10.10.10:FF:000001">
    <property type="entry name" value="LysR family transcriptional regulator"/>
    <property type="match status" value="1"/>
</dbReference>
<comment type="similarity">
    <text evidence="1">Belongs to the LysR transcriptional regulatory family.</text>
</comment>
<dbReference type="OrthoDB" id="9803714at2"/>
<dbReference type="PANTHER" id="PTHR30346">
    <property type="entry name" value="TRANSCRIPTIONAL DUAL REGULATOR HCAR-RELATED"/>
    <property type="match status" value="1"/>
</dbReference>
<proteinExistence type="inferred from homology"/>
<dbReference type="PROSITE" id="PS50931">
    <property type="entry name" value="HTH_LYSR"/>
    <property type="match status" value="1"/>
</dbReference>
<accession>A0A4Q7Z0I5</accession>